<feature type="transmembrane region" description="Helical" evidence="6">
    <location>
        <begin position="309"/>
        <end position="327"/>
    </location>
</feature>
<dbReference type="AlphaFoldDB" id="A0A929FD34"/>
<comment type="subcellular location">
    <subcellularLocation>
        <location evidence="1">Membrane</location>
        <topology evidence="1">Multi-pass membrane protein</topology>
    </subcellularLocation>
</comment>
<feature type="transmembrane region" description="Helical" evidence="6">
    <location>
        <begin position="73"/>
        <end position="98"/>
    </location>
</feature>
<evidence type="ECO:0000256" key="1">
    <source>
        <dbReference type="ARBA" id="ARBA00004141"/>
    </source>
</evidence>
<evidence type="ECO:0000256" key="3">
    <source>
        <dbReference type="ARBA" id="ARBA00022692"/>
    </source>
</evidence>
<feature type="transmembrane region" description="Helical" evidence="6">
    <location>
        <begin position="43"/>
        <end position="61"/>
    </location>
</feature>
<keyword evidence="3 6" id="KW-0812">Transmembrane</keyword>
<gene>
    <name evidence="7" type="ORF">IQ260_29095</name>
</gene>
<feature type="transmembrane region" description="Helical" evidence="6">
    <location>
        <begin position="333"/>
        <end position="357"/>
    </location>
</feature>
<dbReference type="EMBL" id="JADEXP010000505">
    <property type="protein sequence ID" value="MBE9070702.1"/>
    <property type="molecule type" value="Genomic_DNA"/>
</dbReference>
<feature type="transmembrane region" description="Helical" evidence="6">
    <location>
        <begin position="17"/>
        <end position="36"/>
    </location>
</feature>
<comment type="caution">
    <text evidence="7">The sequence shown here is derived from an EMBL/GenBank/DDBJ whole genome shotgun (WGS) entry which is preliminary data.</text>
</comment>
<feature type="transmembrane region" description="Helical" evidence="6">
    <location>
        <begin position="163"/>
        <end position="188"/>
    </location>
</feature>
<dbReference type="InterPro" id="IPR002549">
    <property type="entry name" value="AI-2E-like"/>
</dbReference>
<dbReference type="GO" id="GO:0055085">
    <property type="term" value="P:transmembrane transport"/>
    <property type="evidence" value="ECO:0007669"/>
    <property type="project" value="TreeGrafter"/>
</dbReference>
<protein>
    <submittedName>
        <fullName evidence="7">AI-2E family transporter</fullName>
    </submittedName>
</protein>
<evidence type="ECO:0000256" key="6">
    <source>
        <dbReference type="SAM" id="Phobius"/>
    </source>
</evidence>
<evidence type="ECO:0000256" key="2">
    <source>
        <dbReference type="ARBA" id="ARBA00009773"/>
    </source>
</evidence>
<accession>A0A929FD34</accession>
<dbReference type="PANTHER" id="PTHR21716">
    <property type="entry name" value="TRANSMEMBRANE PROTEIN"/>
    <property type="match status" value="1"/>
</dbReference>
<keyword evidence="4 6" id="KW-1133">Transmembrane helix</keyword>
<name>A0A929FD34_LEPEC</name>
<reference evidence="7" key="1">
    <citation type="submission" date="2020-10" db="EMBL/GenBank/DDBJ databases">
        <authorList>
            <person name="Castelo-Branco R."/>
            <person name="Eusebio N."/>
            <person name="Adriana R."/>
            <person name="Vieira A."/>
            <person name="Brugerolle De Fraissinette N."/>
            <person name="Rezende De Castro R."/>
            <person name="Schneider M.P."/>
            <person name="Vasconcelos V."/>
            <person name="Leao P.N."/>
        </authorList>
    </citation>
    <scope>NUCLEOTIDE SEQUENCE</scope>
    <source>
        <strain evidence="7">LEGE 11479</strain>
    </source>
</reference>
<dbReference type="PANTHER" id="PTHR21716:SF62">
    <property type="entry name" value="TRANSPORT PROTEIN YDBI-RELATED"/>
    <property type="match status" value="1"/>
</dbReference>
<organism evidence="7 8">
    <name type="scientific">Leptolyngbya cf. ectocarpi LEGE 11479</name>
    <dbReference type="NCBI Taxonomy" id="1828722"/>
    <lineage>
        <taxon>Bacteria</taxon>
        <taxon>Bacillati</taxon>
        <taxon>Cyanobacteriota</taxon>
        <taxon>Cyanophyceae</taxon>
        <taxon>Leptolyngbyales</taxon>
        <taxon>Leptolyngbyaceae</taxon>
        <taxon>Leptolyngbya group</taxon>
        <taxon>Leptolyngbya</taxon>
    </lineage>
</organism>
<evidence type="ECO:0000313" key="7">
    <source>
        <dbReference type="EMBL" id="MBE9070702.1"/>
    </source>
</evidence>
<feature type="transmembrane region" description="Helical" evidence="6">
    <location>
        <begin position="224"/>
        <end position="245"/>
    </location>
</feature>
<dbReference type="RefSeq" id="WP_193996553.1">
    <property type="nucleotide sequence ID" value="NZ_JADEXP010000505.1"/>
</dbReference>
<feature type="transmembrane region" description="Helical" evidence="6">
    <location>
        <begin position="252"/>
        <end position="271"/>
    </location>
</feature>
<feature type="transmembrane region" description="Helical" evidence="6">
    <location>
        <begin position="277"/>
        <end position="297"/>
    </location>
</feature>
<sequence>MAKEPGAETSINPSQRLTIPIGSVLLLIAAVPLLVLLWQLKSLLLLVMISVVLACTIAPVVDWAERYHVPRWLGVILVYLTLIGGLVLLGLLIGPTVFEQLERIIRRLPVSLRGLLNEADAWITAFTDTRSFTTNELFTQLIDVQSLISWTVKSSQQLLIRSYGVTTGILGGVFSLVLALFVSGYMVADSRTLVKNLTRLLPSPWDGRILEQIPPMGARIGGYLRGRFVVSALLSVATSVGLSLLGLKDLAVGLGAIAGVTNLIPFLGPILGAVPALLVAIPQGGWTFLWVLLLYVVAQNLETYVLDPLLVGSSVGVHPLYQLLAVLGGAQVLGIIGALIVPPWIAGGAVLLENLYLRPKLTMERRQRSKAIPELAGFQADS</sequence>
<keyword evidence="8" id="KW-1185">Reference proteome</keyword>
<dbReference type="Pfam" id="PF01594">
    <property type="entry name" value="AI-2E_transport"/>
    <property type="match status" value="1"/>
</dbReference>
<evidence type="ECO:0000256" key="5">
    <source>
        <dbReference type="ARBA" id="ARBA00023136"/>
    </source>
</evidence>
<dbReference type="GO" id="GO:0016020">
    <property type="term" value="C:membrane"/>
    <property type="evidence" value="ECO:0007669"/>
    <property type="project" value="UniProtKB-SubCell"/>
</dbReference>
<keyword evidence="5 6" id="KW-0472">Membrane</keyword>
<dbReference type="Proteomes" id="UP000615026">
    <property type="component" value="Unassembled WGS sequence"/>
</dbReference>
<evidence type="ECO:0000256" key="4">
    <source>
        <dbReference type="ARBA" id="ARBA00022989"/>
    </source>
</evidence>
<evidence type="ECO:0000313" key="8">
    <source>
        <dbReference type="Proteomes" id="UP000615026"/>
    </source>
</evidence>
<comment type="similarity">
    <text evidence="2">Belongs to the autoinducer-2 exporter (AI-2E) (TC 2.A.86) family.</text>
</comment>
<proteinExistence type="inferred from homology"/>